<sequence>MFPLFRIIRFILEGLPLSMANPFFWTVILIIWLQYKKTADLEERMFGFVRESPGRKVLYSILAGLLGGIIGSLIIVFLGISITEAGLTYVWPLAIILMLIHPRFMCFSYAGGIISLFSLIFGFPKVDVAGLMALVGVLHMVESLLIYTTGDLNSAPVFVQDDKYGIIGGFSLQEFWPVPIMMLAVTAGQLPVQDIVNMPEWWPIVKPPAEFLERGDIVYLMMPVVAALGYGDIALSRTPRTRSRSSAINLMFFSTVLLLLSVIASRIPAFKYLAALFAPVAHEALIIYGKKKERQSPPLFAPPERGVRVLDLVKGSPAEKMGIEPGDVLLAINGQQIDGEDDIRMIKETRPTYVWLDVIKPDGEFKTVEMTAYPEGIGMLGVLVVPKDQDAPFVVVEEKGLLERLKKLVKRK</sequence>
<dbReference type="RefSeq" id="WP_066353133.1">
    <property type="nucleotide sequence ID" value="NZ_LOED01000012.1"/>
</dbReference>
<dbReference type="InterPro" id="IPR041489">
    <property type="entry name" value="PDZ_6"/>
</dbReference>
<keyword evidence="3" id="KW-1185">Reference proteome</keyword>
<dbReference type="InterPro" id="IPR001478">
    <property type="entry name" value="PDZ"/>
</dbReference>
<proteinExistence type="predicted"/>
<dbReference type="Pfam" id="PF17820">
    <property type="entry name" value="PDZ_6"/>
    <property type="match status" value="1"/>
</dbReference>
<dbReference type="SUPFAM" id="SSF50156">
    <property type="entry name" value="PDZ domain-like"/>
    <property type="match status" value="1"/>
</dbReference>
<protein>
    <submittedName>
        <fullName evidence="2">Cell division topological determinant MinJ</fullName>
    </submittedName>
</protein>
<dbReference type="PROSITE" id="PS50106">
    <property type="entry name" value="PDZ"/>
    <property type="match status" value="1"/>
</dbReference>
<comment type="caution">
    <text evidence="2">The sequence shown here is derived from an EMBL/GenBank/DDBJ whole genome shotgun (WGS) entry which is preliminary data.</text>
</comment>
<dbReference type="AlphaFoldDB" id="A0A140L9S3"/>
<dbReference type="GO" id="GO:0051301">
    <property type="term" value="P:cell division"/>
    <property type="evidence" value="ECO:0007669"/>
    <property type="project" value="UniProtKB-KW"/>
</dbReference>
<feature type="domain" description="PDZ" evidence="1">
    <location>
        <begin position="306"/>
        <end position="349"/>
    </location>
</feature>
<evidence type="ECO:0000259" key="1">
    <source>
        <dbReference type="PROSITE" id="PS50106"/>
    </source>
</evidence>
<dbReference type="SMART" id="SM00228">
    <property type="entry name" value="PDZ"/>
    <property type="match status" value="1"/>
</dbReference>
<dbReference type="InterPro" id="IPR036034">
    <property type="entry name" value="PDZ_sf"/>
</dbReference>
<dbReference type="STRING" id="520764.AN618_11950"/>
<dbReference type="OrthoDB" id="198399at2"/>
<accession>A0A140L9S3</accession>
<gene>
    <name evidence="2" type="primary">minJ</name>
    <name evidence="2" type="ORF">AN618_11950</name>
</gene>
<dbReference type="Proteomes" id="UP000070427">
    <property type="component" value="Unassembled WGS sequence"/>
</dbReference>
<keyword evidence="2" id="KW-0132">Cell division</keyword>
<evidence type="ECO:0000313" key="3">
    <source>
        <dbReference type="Proteomes" id="UP000070427"/>
    </source>
</evidence>
<dbReference type="FunCoup" id="A0A140L9S3">
    <property type="interactions" value="39"/>
</dbReference>
<organism evidence="2 3">
    <name type="scientific">Fervidicola ferrireducens</name>
    <dbReference type="NCBI Taxonomy" id="520764"/>
    <lineage>
        <taxon>Bacteria</taxon>
        <taxon>Bacillati</taxon>
        <taxon>Bacillota</taxon>
        <taxon>Clostridia</taxon>
        <taxon>Thermosediminibacterales</taxon>
        <taxon>Thermosediminibacteraceae</taxon>
        <taxon>Fervidicola</taxon>
    </lineage>
</organism>
<reference evidence="2 3" key="1">
    <citation type="submission" date="2015-12" db="EMBL/GenBank/DDBJ databases">
        <title>Draft genome sequnece of Fervidicola ferrireducens strain Y170.</title>
        <authorList>
            <person name="Patel B.K."/>
        </authorList>
    </citation>
    <scope>NUCLEOTIDE SEQUENCE [LARGE SCALE GENOMIC DNA]</scope>
    <source>
        <strain evidence="2 3">Y170</strain>
    </source>
</reference>
<dbReference type="EMBL" id="LOED01000012">
    <property type="protein sequence ID" value="KXG77298.1"/>
    <property type="molecule type" value="Genomic_DNA"/>
</dbReference>
<evidence type="ECO:0000313" key="2">
    <source>
        <dbReference type="EMBL" id="KXG77298.1"/>
    </source>
</evidence>
<keyword evidence="2" id="KW-0131">Cell cycle</keyword>
<dbReference type="Gene3D" id="2.30.42.10">
    <property type="match status" value="1"/>
</dbReference>
<name>A0A140L9S3_9FIRM</name>
<dbReference type="InParanoid" id="A0A140L9S3"/>